<keyword evidence="6 17" id="KW-0436">Ligase</keyword>
<dbReference type="UniPathway" id="UPA00655">
    <property type="reaction ID" value="UER00711"/>
</dbReference>
<dbReference type="EC" id="6.3.4.14" evidence="4 17"/>
<dbReference type="SUPFAM" id="SSF52440">
    <property type="entry name" value="PreATP-grasp domain"/>
    <property type="match status" value="1"/>
</dbReference>
<protein>
    <recommendedName>
        <fullName evidence="4 17">Biotin carboxylase</fullName>
        <ecNumber evidence="4 17">6.3.4.14</ecNumber>
    </recommendedName>
    <alternativeName>
        <fullName evidence="17">Acetyl-coenzyme A carboxylase biotin carboxylase subunit A</fullName>
    </alternativeName>
</protein>
<dbReference type="Gene3D" id="3.30.1490.20">
    <property type="entry name" value="ATP-grasp fold, A domain"/>
    <property type="match status" value="1"/>
</dbReference>
<evidence type="ECO:0000256" key="15">
    <source>
        <dbReference type="ARBA" id="ARBA00048600"/>
    </source>
</evidence>
<keyword evidence="13 17" id="KW-0275">Fatty acid biosynthesis</keyword>
<dbReference type="InterPro" id="IPR011764">
    <property type="entry name" value="Biotin_carboxylation_dom"/>
</dbReference>
<keyword evidence="11" id="KW-0460">Magnesium</keyword>
<comment type="catalytic activity">
    <reaction evidence="15 17">
        <text>N(6)-biotinyl-L-lysyl-[protein] + hydrogencarbonate + ATP = N(6)-carboxybiotinyl-L-lysyl-[protein] + ADP + phosphate + H(+)</text>
        <dbReference type="Rhea" id="RHEA:13501"/>
        <dbReference type="Rhea" id="RHEA-COMP:10505"/>
        <dbReference type="Rhea" id="RHEA-COMP:10506"/>
        <dbReference type="ChEBI" id="CHEBI:15378"/>
        <dbReference type="ChEBI" id="CHEBI:17544"/>
        <dbReference type="ChEBI" id="CHEBI:30616"/>
        <dbReference type="ChEBI" id="CHEBI:43474"/>
        <dbReference type="ChEBI" id="CHEBI:83144"/>
        <dbReference type="ChEBI" id="CHEBI:83145"/>
        <dbReference type="ChEBI" id="CHEBI:456216"/>
        <dbReference type="EC" id="6.3.4.14"/>
    </reaction>
</comment>
<dbReference type="PROSITE" id="PS00866">
    <property type="entry name" value="CPSASE_1"/>
    <property type="match status" value="1"/>
</dbReference>
<evidence type="ECO:0000256" key="2">
    <source>
        <dbReference type="ARBA" id="ARBA00004956"/>
    </source>
</evidence>
<evidence type="ECO:0000256" key="7">
    <source>
        <dbReference type="ARBA" id="ARBA00022723"/>
    </source>
</evidence>
<comment type="function">
    <text evidence="1 17">This protein is a component of the acetyl coenzyme A carboxylase complex; first, biotin carboxylase catalyzes the carboxylation of the carrier protein and then the transcarboxylase transfers the carboxyl group to form malonyl-CoA.</text>
</comment>
<feature type="domain" description="Biotin carboxylation" evidence="19">
    <location>
        <begin position="1"/>
        <end position="446"/>
    </location>
</feature>
<evidence type="ECO:0000256" key="11">
    <source>
        <dbReference type="ARBA" id="ARBA00022842"/>
    </source>
</evidence>
<keyword evidence="5 17" id="KW-0444">Lipid biosynthesis</keyword>
<feature type="domain" description="ATP-grasp" evidence="18">
    <location>
        <begin position="120"/>
        <end position="317"/>
    </location>
</feature>
<dbReference type="Pfam" id="PF02785">
    <property type="entry name" value="Biotin_carb_C"/>
    <property type="match status" value="1"/>
</dbReference>
<dbReference type="FunFam" id="3.30.1490.20:FF:000018">
    <property type="entry name" value="Biotin carboxylase"/>
    <property type="match status" value="1"/>
</dbReference>
<dbReference type="GO" id="GO:2001295">
    <property type="term" value="P:malonyl-CoA biosynthetic process"/>
    <property type="evidence" value="ECO:0007669"/>
    <property type="project" value="UniProtKB-UniPathway"/>
</dbReference>
<dbReference type="FunFam" id="3.40.50.20:FF:000010">
    <property type="entry name" value="Propionyl-CoA carboxylase subunit alpha"/>
    <property type="match status" value="1"/>
</dbReference>
<evidence type="ECO:0000256" key="17">
    <source>
        <dbReference type="RuleBase" id="RU365063"/>
    </source>
</evidence>
<proteinExistence type="predicted"/>
<dbReference type="PANTHER" id="PTHR48095">
    <property type="entry name" value="PYRUVATE CARBOXYLASE SUBUNIT A"/>
    <property type="match status" value="1"/>
</dbReference>
<dbReference type="GO" id="GO:0005524">
    <property type="term" value="F:ATP binding"/>
    <property type="evidence" value="ECO:0007669"/>
    <property type="project" value="UniProtKB-UniRule"/>
</dbReference>
<dbReference type="InterPro" id="IPR004549">
    <property type="entry name" value="Acetyl_CoA_COase_biotin_COase"/>
</dbReference>
<dbReference type="InterPro" id="IPR013815">
    <property type="entry name" value="ATP_grasp_subdomain_1"/>
</dbReference>
<evidence type="ECO:0000256" key="12">
    <source>
        <dbReference type="ARBA" id="ARBA00023098"/>
    </source>
</evidence>
<evidence type="ECO:0000256" key="3">
    <source>
        <dbReference type="ARBA" id="ARBA00011750"/>
    </source>
</evidence>
<reference evidence="20" key="1">
    <citation type="submission" date="2021-05" db="EMBL/GenBank/DDBJ databases">
        <title>Complete genome sequence of the cellulolytic planctomycete Telmatocola sphagniphila SP2T and characterization of the first cellulase from planctomycetes.</title>
        <authorList>
            <person name="Rakitin A.L."/>
            <person name="Beletsky A.V."/>
            <person name="Naumoff D.G."/>
            <person name="Kulichevskaya I.S."/>
            <person name="Mardanov A.V."/>
            <person name="Ravin N.V."/>
            <person name="Dedysh S.N."/>
        </authorList>
    </citation>
    <scope>NUCLEOTIDE SEQUENCE</scope>
    <source>
        <strain evidence="20">SP2T</strain>
    </source>
</reference>
<dbReference type="GO" id="GO:0046872">
    <property type="term" value="F:metal ion binding"/>
    <property type="evidence" value="ECO:0007669"/>
    <property type="project" value="UniProtKB-KW"/>
</dbReference>
<accession>A0A8E6EU44</accession>
<name>A0A8E6EU44_9BACT</name>
<dbReference type="InterPro" id="IPR005479">
    <property type="entry name" value="CPAse_ATP-bd"/>
</dbReference>
<dbReference type="SUPFAM" id="SSF56059">
    <property type="entry name" value="Glutathione synthetase ATP-binding domain-like"/>
    <property type="match status" value="1"/>
</dbReference>
<keyword evidence="12 17" id="KW-0443">Lipid metabolism</keyword>
<dbReference type="PROSITE" id="PS00867">
    <property type="entry name" value="CPSASE_2"/>
    <property type="match status" value="1"/>
</dbReference>
<comment type="pathway">
    <text evidence="2 17">Lipid metabolism; malonyl-CoA biosynthesis; malonyl-CoA from acetyl-CoA: step 1/1.</text>
</comment>
<dbReference type="InterPro" id="IPR011761">
    <property type="entry name" value="ATP-grasp"/>
</dbReference>
<gene>
    <name evidence="20" type="primary">accC</name>
    <name evidence="20" type="ORF">KIH39_19000</name>
</gene>
<dbReference type="InterPro" id="IPR005482">
    <property type="entry name" value="Biotin_COase_C"/>
</dbReference>
<dbReference type="Proteomes" id="UP000676194">
    <property type="component" value="Chromosome"/>
</dbReference>
<keyword evidence="14 17" id="KW-0092">Biotin</keyword>
<organism evidence="20 21">
    <name type="scientific">Telmatocola sphagniphila</name>
    <dbReference type="NCBI Taxonomy" id="1123043"/>
    <lineage>
        <taxon>Bacteria</taxon>
        <taxon>Pseudomonadati</taxon>
        <taxon>Planctomycetota</taxon>
        <taxon>Planctomycetia</taxon>
        <taxon>Gemmatales</taxon>
        <taxon>Gemmataceae</taxon>
    </lineage>
</organism>
<dbReference type="NCBIfam" id="TIGR00514">
    <property type="entry name" value="accC"/>
    <property type="match status" value="1"/>
</dbReference>
<dbReference type="AlphaFoldDB" id="A0A8E6EU44"/>
<dbReference type="EMBL" id="CP074694">
    <property type="protein sequence ID" value="QVL30925.1"/>
    <property type="molecule type" value="Genomic_DNA"/>
</dbReference>
<dbReference type="InterPro" id="IPR016185">
    <property type="entry name" value="PreATP-grasp_dom_sf"/>
</dbReference>
<dbReference type="SUPFAM" id="SSF51246">
    <property type="entry name" value="Rudiment single hybrid motif"/>
    <property type="match status" value="1"/>
</dbReference>
<dbReference type="Gene3D" id="3.40.50.20">
    <property type="match status" value="1"/>
</dbReference>
<evidence type="ECO:0000313" key="21">
    <source>
        <dbReference type="Proteomes" id="UP000676194"/>
    </source>
</evidence>
<keyword evidence="21" id="KW-1185">Reference proteome</keyword>
<evidence type="ECO:0000259" key="19">
    <source>
        <dbReference type="PROSITE" id="PS50979"/>
    </source>
</evidence>
<dbReference type="Pfam" id="PF00289">
    <property type="entry name" value="Biotin_carb_N"/>
    <property type="match status" value="1"/>
</dbReference>
<evidence type="ECO:0000259" key="18">
    <source>
        <dbReference type="PROSITE" id="PS50975"/>
    </source>
</evidence>
<evidence type="ECO:0000256" key="13">
    <source>
        <dbReference type="ARBA" id="ARBA00023160"/>
    </source>
</evidence>
<dbReference type="Gene3D" id="3.30.470.20">
    <property type="entry name" value="ATP-grasp fold, B domain"/>
    <property type="match status" value="1"/>
</dbReference>
<dbReference type="InterPro" id="IPR005481">
    <property type="entry name" value="BC-like_N"/>
</dbReference>
<dbReference type="InterPro" id="IPR011054">
    <property type="entry name" value="Rudment_hybrid_motif"/>
</dbReference>
<dbReference type="PANTHER" id="PTHR48095:SF2">
    <property type="entry name" value="BIOTIN CARBOXYLASE, CHLOROPLASTIC"/>
    <property type="match status" value="1"/>
</dbReference>
<dbReference type="GO" id="GO:0004075">
    <property type="term" value="F:biotin carboxylase activity"/>
    <property type="evidence" value="ECO:0007669"/>
    <property type="project" value="UniProtKB-EC"/>
</dbReference>
<dbReference type="KEGG" id="tsph:KIH39_19000"/>
<keyword evidence="8 16" id="KW-0547">Nucleotide-binding</keyword>
<keyword evidence="9 17" id="KW-0276">Fatty acid metabolism</keyword>
<evidence type="ECO:0000256" key="6">
    <source>
        <dbReference type="ARBA" id="ARBA00022598"/>
    </source>
</evidence>
<dbReference type="NCBIfam" id="NF006367">
    <property type="entry name" value="PRK08591.1"/>
    <property type="match status" value="1"/>
</dbReference>
<dbReference type="GO" id="GO:0006633">
    <property type="term" value="P:fatty acid biosynthetic process"/>
    <property type="evidence" value="ECO:0007669"/>
    <property type="project" value="UniProtKB-KW"/>
</dbReference>
<keyword evidence="7" id="KW-0479">Metal-binding</keyword>
<dbReference type="SMART" id="SM00878">
    <property type="entry name" value="Biotin_carb_C"/>
    <property type="match status" value="1"/>
</dbReference>
<evidence type="ECO:0000256" key="1">
    <source>
        <dbReference type="ARBA" id="ARBA00003761"/>
    </source>
</evidence>
<evidence type="ECO:0000256" key="5">
    <source>
        <dbReference type="ARBA" id="ARBA00022516"/>
    </source>
</evidence>
<evidence type="ECO:0000256" key="10">
    <source>
        <dbReference type="ARBA" id="ARBA00022840"/>
    </source>
</evidence>
<keyword evidence="10 16" id="KW-0067">ATP-binding</keyword>
<evidence type="ECO:0000256" key="14">
    <source>
        <dbReference type="ARBA" id="ARBA00023267"/>
    </source>
</evidence>
<dbReference type="Pfam" id="PF02786">
    <property type="entry name" value="CPSase_L_D2"/>
    <property type="match status" value="1"/>
</dbReference>
<dbReference type="PROSITE" id="PS50979">
    <property type="entry name" value="BC"/>
    <property type="match status" value="1"/>
</dbReference>
<comment type="subunit">
    <text evidence="3 17">Acetyl-CoA carboxylase is a heterohexamer of biotin carboxyl carrier protein, biotin carboxylase and the two subunits of carboxyl transferase in a 2:2 complex.</text>
</comment>
<evidence type="ECO:0000256" key="4">
    <source>
        <dbReference type="ARBA" id="ARBA00013263"/>
    </source>
</evidence>
<dbReference type="RefSeq" id="WP_213494807.1">
    <property type="nucleotide sequence ID" value="NZ_CP074694.1"/>
</dbReference>
<evidence type="ECO:0000256" key="8">
    <source>
        <dbReference type="ARBA" id="ARBA00022741"/>
    </source>
</evidence>
<evidence type="ECO:0000256" key="16">
    <source>
        <dbReference type="PROSITE-ProRule" id="PRU00409"/>
    </source>
</evidence>
<dbReference type="PROSITE" id="PS50975">
    <property type="entry name" value="ATP_GRASP"/>
    <property type="match status" value="1"/>
</dbReference>
<evidence type="ECO:0000256" key="9">
    <source>
        <dbReference type="ARBA" id="ARBA00022832"/>
    </source>
</evidence>
<dbReference type="InterPro" id="IPR051602">
    <property type="entry name" value="ACC_Biotin_Carboxylase"/>
</dbReference>
<sequence length="454" mass="49941">MFQRVLVANRGEIALRVIRACRDLGIGVVAVYSTADKDAPYLKLADEAICIGPGPAPESYLKIPRIISAAEITGADAIHPGYGFLSENADFAEICRECDIEFIGPPHDAMRKLGNKNEARKMAKAAKVPVVPGSDGIITEDSVALKFAREAGYPILIKAAAGGGGRGMRVARDDKSLIEGLQSARQEAEAAFKDGSVYLEKYLEQPRHIEVQLLGDREGNVVHLYERDCSLQRRHQKLVEESPAPNLPVKVRDAICESAVRLAKAAGYYSAGTCEFLLDKQNNFYFIEVNARIQVEHPVSELVTGIDLVKEQIRIAAGEKLRFKQKDIVHRGSAIECRINAEDPANNFQPSPGLITTWRVPGGPGVRVDSHASVGYRVPPNYDSLVAKLLVFQPTRAEALATMRRALREFAVEGIKTTIPIHRDIFNSSSFIEGNVDTTFIERVFLNPQVNEKK</sequence>
<evidence type="ECO:0000313" key="20">
    <source>
        <dbReference type="EMBL" id="QVL30925.1"/>
    </source>
</evidence>